<gene>
    <name evidence="1" type="ORF">PXEA_LOCUS29840</name>
</gene>
<evidence type="ECO:0000313" key="1">
    <source>
        <dbReference type="EMBL" id="VEL36400.1"/>
    </source>
</evidence>
<keyword evidence="2" id="KW-1185">Reference proteome</keyword>
<accession>A0A3S5AZT3</accession>
<evidence type="ECO:0000313" key="2">
    <source>
        <dbReference type="Proteomes" id="UP000784294"/>
    </source>
</evidence>
<name>A0A3S5AZT3_9PLAT</name>
<dbReference type="AlphaFoldDB" id="A0A3S5AZT3"/>
<sequence>MSADTLPKTVSAMPRPSVRQPLHAKRIIVLAPCARLDSVKLTPLLSRSTGGANLFEAPRAERSPFQA</sequence>
<proteinExistence type="predicted"/>
<protein>
    <submittedName>
        <fullName evidence="1">Uncharacterized protein</fullName>
    </submittedName>
</protein>
<dbReference type="EMBL" id="CAAALY010252151">
    <property type="protein sequence ID" value="VEL36400.1"/>
    <property type="molecule type" value="Genomic_DNA"/>
</dbReference>
<reference evidence="1" key="1">
    <citation type="submission" date="2018-11" db="EMBL/GenBank/DDBJ databases">
        <authorList>
            <consortium name="Pathogen Informatics"/>
        </authorList>
    </citation>
    <scope>NUCLEOTIDE SEQUENCE</scope>
</reference>
<organism evidence="1 2">
    <name type="scientific">Protopolystoma xenopodis</name>
    <dbReference type="NCBI Taxonomy" id="117903"/>
    <lineage>
        <taxon>Eukaryota</taxon>
        <taxon>Metazoa</taxon>
        <taxon>Spiralia</taxon>
        <taxon>Lophotrochozoa</taxon>
        <taxon>Platyhelminthes</taxon>
        <taxon>Monogenea</taxon>
        <taxon>Polyopisthocotylea</taxon>
        <taxon>Polystomatidea</taxon>
        <taxon>Polystomatidae</taxon>
        <taxon>Protopolystoma</taxon>
    </lineage>
</organism>
<dbReference type="Proteomes" id="UP000784294">
    <property type="component" value="Unassembled WGS sequence"/>
</dbReference>
<comment type="caution">
    <text evidence="1">The sequence shown here is derived from an EMBL/GenBank/DDBJ whole genome shotgun (WGS) entry which is preliminary data.</text>
</comment>